<keyword evidence="6 9" id="KW-0238">DNA-binding</keyword>
<sequence length="871" mass="97573">MAGNTPMMRQYLEIKSRYPDAILFFRLGDFYEMFMDDAVVASRVLGLTLTSRNKNAEDEVPLCGIPYHSSQGYVARLIENGYKVAICEQVEDPREVKGLVKREVVRVVTPGLVLDGFNLQPKENNFLLALHKGDDQMGISCVDITTGEFRVLQCRDMDQARSELLSFDPREVLLDDGDRGEQVLSDLAPVLDGRLVNRLPEWIFEEDRARRLLQDFFSVSNLSGFGCDHLDTGICAAGAVLHYLQQTQLGDIGHLRALTPHSSNQYLVLDAATRRNLELTSTLQDGRKKGSLLGVMDRTVTAMGGRKLRHWISYPLTDCAAIWARLEAVDEARLRSDERERLRMALDGIYDLERLSAKVAMGSAGAKDLVALRTSLERLPQINDIVQGFEAPVLKEVAGDLDVLEDVAELIGRAIVDDPPFVLREGGLIRDGFDADLDELRVISREGKGWIARMEQQERERTGIGSLKVRFNKVFGYYIEVTKSHLSRVPEEYQRKQTLVNAERFITPELKEYENKVLGAEERIVSIEYDLFQEVRQQVALQGARLQNTAEALARLDVILALADLAHEADYVRPVVDDGTAIEIEDGRHPVVERVSPGERFVPNDVRLDTEDDQLLIITGPNMAGKSTFMRQVALITLMAHVGSFVPARSARIGRVDRIFTRVGASDNLASGQSTFMVEMTETANILNNATPRSLIILDEIGRGTSTFDGVSIAWAVAEFLHDNKRVAARTLFATHYHELAELAVTRERVKNYNVAVREWNDEVIFLRKIVKGSAGHSYGIQVARLAGIPAAVVERAKEILRNLESGEFSDEGQPRLARERKRSRPQASSPQLSLFSSGDQELRRRLEEVDVTVLTPLEALNILDDLKKML</sequence>
<keyword evidence="4 9" id="KW-0227">DNA damage</keyword>
<dbReference type="GO" id="GO:0030983">
    <property type="term" value="F:mismatched DNA binding"/>
    <property type="evidence" value="ECO:0007669"/>
    <property type="project" value="InterPro"/>
</dbReference>
<dbReference type="SUPFAM" id="SSF48334">
    <property type="entry name" value="DNA repair protein MutS, domain III"/>
    <property type="match status" value="1"/>
</dbReference>
<dbReference type="Pfam" id="PF00488">
    <property type="entry name" value="MutS_V"/>
    <property type="match status" value="1"/>
</dbReference>
<reference evidence="13 14" key="1">
    <citation type="journal article" date="2015" name="Genome Announc.">
        <title>Genomes of Geoalkalibacter ferrihydriticus Z-0531T and Geoalkalibacter subterraneus Red1T, Two Haloalkaliphilic Metal-Reducing Deltaproteobacteria.</title>
        <authorList>
            <person name="Badalamenti J.P."/>
            <person name="Krajmalnik-Brown R."/>
            <person name="Torres C.I."/>
            <person name="Bond D.R."/>
        </authorList>
    </citation>
    <scope>NUCLEOTIDE SEQUENCE [LARGE SCALE GENOMIC DNA]</scope>
    <source>
        <strain evidence="13 14">Red1</strain>
    </source>
</reference>
<dbReference type="InterPro" id="IPR027417">
    <property type="entry name" value="P-loop_NTPase"/>
</dbReference>
<dbReference type="InterPro" id="IPR005748">
    <property type="entry name" value="DNA_mismatch_repair_MutS"/>
</dbReference>
<dbReference type="InterPro" id="IPR045076">
    <property type="entry name" value="MutS"/>
</dbReference>
<evidence type="ECO:0000256" key="4">
    <source>
        <dbReference type="ARBA" id="ARBA00022763"/>
    </source>
</evidence>
<dbReference type="HAMAP" id="MF_00096">
    <property type="entry name" value="MutS"/>
    <property type="match status" value="1"/>
</dbReference>
<dbReference type="Proteomes" id="UP000035036">
    <property type="component" value="Chromosome"/>
</dbReference>
<dbReference type="Pfam" id="PF05190">
    <property type="entry name" value="MutS_IV"/>
    <property type="match status" value="1"/>
</dbReference>
<dbReference type="InterPro" id="IPR016151">
    <property type="entry name" value="DNA_mismatch_repair_MutS_N"/>
</dbReference>
<evidence type="ECO:0000256" key="9">
    <source>
        <dbReference type="HAMAP-Rule" id="MF_00096"/>
    </source>
</evidence>
<evidence type="ECO:0000256" key="2">
    <source>
        <dbReference type="ARBA" id="ARBA00021982"/>
    </source>
</evidence>
<dbReference type="Pfam" id="PF05192">
    <property type="entry name" value="MutS_III"/>
    <property type="match status" value="1"/>
</dbReference>
<feature type="binding site" evidence="9">
    <location>
        <begin position="620"/>
        <end position="627"/>
    </location>
    <ligand>
        <name>ATP</name>
        <dbReference type="ChEBI" id="CHEBI:30616"/>
    </ligand>
</feature>
<proteinExistence type="inferred from homology"/>
<dbReference type="CDD" id="cd03284">
    <property type="entry name" value="ABC_MutS1"/>
    <property type="match status" value="1"/>
</dbReference>
<dbReference type="KEGG" id="gsb:GSUB_06790"/>
<dbReference type="RefSeq" id="WP_040199888.1">
    <property type="nucleotide sequence ID" value="NZ_CP010311.1"/>
</dbReference>
<dbReference type="InterPro" id="IPR007695">
    <property type="entry name" value="DNA_mismatch_repair_MutS-lik_N"/>
</dbReference>
<dbReference type="SMART" id="SM00534">
    <property type="entry name" value="MUTSac"/>
    <property type="match status" value="1"/>
</dbReference>
<keyword evidence="14" id="KW-1185">Reference proteome</keyword>
<dbReference type="SUPFAM" id="SSF53150">
    <property type="entry name" value="DNA repair protein MutS, domain II"/>
    <property type="match status" value="1"/>
</dbReference>
<dbReference type="SUPFAM" id="SSF55271">
    <property type="entry name" value="DNA repair protein MutS, domain I"/>
    <property type="match status" value="1"/>
</dbReference>
<evidence type="ECO:0000256" key="7">
    <source>
        <dbReference type="ARBA" id="ARBA00023204"/>
    </source>
</evidence>
<dbReference type="AlphaFoldDB" id="A0A0B5FQD9"/>
<dbReference type="STRING" id="483547.GSUB_06790"/>
<evidence type="ECO:0000259" key="12">
    <source>
        <dbReference type="PROSITE" id="PS00486"/>
    </source>
</evidence>
<comment type="function">
    <text evidence="8 9">This protein is involved in the repair of mismatches in DNA. It is possible that it carries out the mismatch recognition step. This protein has a weak ATPase activity.</text>
</comment>
<dbReference type="Gene3D" id="3.30.420.110">
    <property type="entry name" value="MutS, connector domain"/>
    <property type="match status" value="1"/>
</dbReference>
<organism evidence="13 14">
    <name type="scientific">Geoalkalibacter subterraneus</name>
    <dbReference type="NCBI Taxonomy" id="483547"/>
    <lineage>
        <taxon>Bacteria</taxon>
        <taxon>Pseudomonadati</taxon>
        <taxon>Thermodesulfobacteriota</taxon>
        <taxon>Desulfuromonadia</taxon>
        <taxon>Desulfuromonadales</taxon>
        <taxon>Geoalkalibacteraceae</taxon>
        <taxon>Geoalkalibacter</taxon>
    </lineage>
</organism>
<dbReference type="Pfam" id="PF01624">
    <property type="entry name" value="MutS_I"/>
    <property type="match status" value="1"/>
</dbReference>
<dbReference type="PANTHER" id="PTHR11361:SF34">
    <property type="entry name" value="DNA MISMATCH REPAIR PROTEIN MSH1, MITOCHONDRIAL"/>
    <property type="match status" value="1"/>
</dbReference>
<dbReference type="InterPro" id="IPR007696">
    <property type="entry name" value="DNA_mismatch_repair_MutS_core"/>
</dbReference>
<dbReference type="OrthoDB" id="9802448at2"/>
<dbReference type="EMBL" id="CP010311">
    <property type="protein sequence ID" value="AJF06315.1"/>
    <property type="molecule type" value="Genomic_DNA"/>
</dbReference>
<dbReference type="GO" id="GO:0140664">
    <property type="term" value="F:ATP-dependent DNA damage sensor activity"/>
    <property type="evidence" value="ECO:0007669"/>
    <property type="project" value="InterPro"/>
</dbReference>
<dbReference type="FunFam" id="3.40.50.300:FF:001579">
    <property type="entry name" value="DNA mismatch repair protein MutS"/>
    <property type="match status" value="1"/>
</dbReference>
<dbReference type="Pfam" id="PF05188">
    <property type="entry name" value="MutS_II"/>
    <property type="match status" value="1"/>
</dbReference>
<dbReference type="GO" id="GO:0005829">
    <property type="term" value="C:cytosol"/>
    <property type="evidence" value="ECO:0007669"/>
    <property type="project" value="TreeGrafter"/>
</dbReference>
<dbReference type="Gene3D" id="1.10.1420.10">
    <property type="match status" value="2"/>
</dbReference>
<name>A0A0B5FQD9_9BACT</name>
<evidence type="ECO:0000256" key="10">
    <source>
        <dbReference type="RuleBase" id="RU003756"/>
    </source>
</evidence>
<dbReference type="PROSITE" id="PS00486">
    <property type="entry name" value="DNA_MISMATCH_REPAIR_2"/>
    <property type="match status" value="1"/>
</dbReference>
<comment type="similarity">
    <text evidence="1 9 10">Belongs to the DNA mismatch repair MutS family.</text>
</comment>
<feature type="region of interest" description="Disordered" evidence="11">
    <location>
        <begin position="810"/>
        <end position="840"/>
    </location>
</feature>
<dbReference type="PIRSF" id="PIRSF037677">
    <property type="entry name" value="DNA_mis_repair_Msh6"/>
    <property type="match status" value="1"/>
</dbReference>
<keyword evidence="3 9" id="KW-0547">Nucleotide-binding</keyword>
<dbReference type="SMART" id="SM00533">
    <property type="entry name" value="MUTSd"/>
    <property type="match status" value="1"/>
</dbReference>
<evidence type="ECO:0000256" key="1">
    <source>
        <dbReference type="ARBA" id="ARBA00006271"/>
    </source>
</evidence>
<dbReference type="GO" id="GO:0005524">
    <property type="term" value="F:ATP binding"/>
    <property type="evidence" value="ECO:0007669"/>
    <property type="project" value="UniProtKB-UniRule"/>
</dbReference>
<evidence type="ECO:0000256" key="6">
    <source>
        <dbReference type="ARBA" id="ARBA00023125"/>
    </source>
</evidence>
<dbReference type="GO" id="GO:0003684">
    <property type="term" value="F:damaged DNA binding"/>
    <property type="evidence" value="ECO:0007669"/>
    <property type="project" value="UniProtKB-UniRule"/>
</dbReference>
<evidence type="ECO:0000313" key="13">
    <source>
        <dbReference type="EMBL" id="AJF06315.1"/>
    </source>
</evidence>
<dbReference type="InterPro" id="IPR036678">
    <property type="entry name" value="MutS_con_dom_sf"/>
</dbReference>
<protein>
    <recommendedName>
        <fullName evidence="2 9">DNA mismatch repair protein MutS</fullName>
    </recommendedName>
</protein>
<dbReference type="InterPro" id="IPR017261">
    <property type="entry name" value="DNA_mismatch_repair_MutS/MSH"/>
</dbReference>
<keyword evidence="5 9" id="KW-0067">ATP-binding</keyword>
<evidence type="ECO:0000313" key="14">
    <source>
        <dbReference type="Proteomes" id="UP000035036"/>
    </source>
</evidence>
<dbReference type="SUPFAM" id="SSF52540">
    <property type="entry name" value="P-loop containing nucleoside triphosphate hydrolases"/>
    <property type="match status" value="1"/>
</dbReference>
<evidence type="ECO:0000256" key="8">
    <source>
        <dbReference type="ARBA" id="ARBA00024647"/>
    </source>
</evidence>
<dbReference type="Gene3D" id="3.40.1170.10">
    <property type="entry name" value="DNA repair protein MutS, domain I"/>
    <property type="match status" value="1"/>
</dbReference>
<dbReference type="GO" id="GO:0006298">
    <property type="term" value="P:mismatch repair"/>
    <property type="evidence" value="ECO:0007669"/>
    <property type="project" value="UniProtKB-UniRule"/>
</dbReference>
<evidence type="ECO:0000256" key="11">
    <source>
        <dbReference type="SAM" id="MobiDB-lite"/>
    </source>
</evidence>
<dbReference type="InterPro" id="IPR007860">
    <property type="entry name" value="DNA_mmatch_repair_MutS_con_dom"/>
</dbReference>
<evidence type="ECO:0000256" key="3">
    <source>
        <dbReference type="ARBA" id="ARBA00022741"/>
    </source>
</evidence>
<dbReference type="NCBIfam" id="NF003810">
    <property type="entry name" value="PRK05399.1"/>
    <property type="match status" value="1"/>
</dbReference>
<gene>
    <name evidence="9" type="primary">mutS</name>
    <name evidence="13" type="ORF">GSUB_06790</name>
</gene>
<accession>A0A0B5FQD9</accession>
<dbReference type="InterPro" id="IPR000432">
    <property type="entry name" value="DNA_mismatch_repair_MutS_C"/>
</dbReference>
<dbReference type="FunFam" id="3.40.1170.10:FF:000001">
    <property type="entry name" value="DNA mismatch repair protein MutS"/>
    <property type="match status" value="1"/>
</dbReference>
<dbReference type="HOGENOM" id="CLU_002472_4_0_7"/>
<dbReference type="InterPro" id="IPR036187">
    <property type="entry name" value="DNA_mismatch_repair_MutS_sf"/>
</dbReference>
<feature type="domain" description="DNA mismatch repair proteins mutS family" evidence="12">
    <location>
        <begin position="694"/>
        <end position="710"/>
    </location>
</feature>
<feature type="compositionally biased region" description="Polar residues" evidence="11">
    <location>
        <begin position="826"/>
        <end position="840"/>
    </location>
</feature>
<dbReference type="FunFam" id="1.10.1420.10:FF:000007">
    <property type="entry name" value="DNA mismatch repair protein MutS"/>
    <property type="match status" value="1"/>
</dbReference>
<dbReference type="InterPro" id="IPR007861">
    <property type="entry name" value="DNA_mismatch_repair_MutS_clamp"/>
</dbReference>
<dbReference type="Gene3D" id="3.40.50.300">
    <property type="entry name" value="P-loop containing nucleotide triphosphate hydrolases"/>
    <property type="match status" value="1"/>
</dbReference>
<keyword evidence="7 9" id="KW-0234">DNA repair</keyword>
<dbReference type="PANTHER" id="PTHR11361">
    <property type="entry name" value="DNA MISMATCH REPAIR PROTEIN MUTS FAMILY MEMBER"/>
    <property type="match status" value="1"/>
</dbReference>
<dbReference type="NCBIfam" id="TIGR01070">
    <property type="entry name" value="mutS1"/>
    <property type="match status" value="1"/>
</dbReference>
<evidence type="ECO:0000256" key="5">
    <source>
        <dbReference type="ARBA" id="ARBA00022840"/>
    </source>
</evidence>